<name>A0ABU1BAS6_PSEHA</name>
<evidence type="ECO:0000313" key="3">
    <source>
        <dbReference type="EMBL" id="MDQ9091624.1"/>
    </source>
</evidence>
<proteinExistence type="predicted"/>
<comment type="caution">
    <text evidence="3">The sequence shown here is derived from an EMBL/GenBank/DDBJ whole genome shotgun (WGS) entry which is preliminary data.</text>
</comment>
<gene>
    <name evidence="3" type="ORF">RC083_08485</name>
</gene>
<dbReference type="Proteomes" id="UP001226574">
    <property type="component" value="Unassembled WGS sequence"/>
</dbReference>
<keyword evidence="1" id="KW-0175">Coiled coil</keyword>
<protein>
    <submittedName>
        <fullName evidence="3">Uncharacterized protein</fullName>
    </submittedName>
</protein>
<sequence length="139" mass="15498">MSLNPLSASLTIKNHTNNTQEVATDKGYKLTSTERDKLSGRAAQQTAEQDKNNDLPEYIQKMIEQLERLKQQLEQAKEQLSKLQAQQNQDDEAVKAQVEMQVKMVMELQTQMMTLSQSIGEAMKDAGVSDPGVLLSAMA</sequence>
<organism evidence="3 4">
    <name type="scientific">Pseudoalteromonas haloplanktis</name>
    <name type="common">Alteromonas haloplanktis</name>
    <dbReference type="NCBI Taxonomy" id="228"/>
    <lineage>
        <taxon>Bacteria</taxon>
        <taxon>Pseudomonadati</taxon>
        <taxon>Pseudomonadota</taxon>
        <taxon>Gammaproteobacteria</taxon>
        <taxon>Alteromonadales</taxon>
        <taxon>Pseudoalteromonadaceae</taxon>
        <taxon>Pseudoalteromonas</taxon>
    </lineage>
</organism>
<reference evidence="3 4" key="1">
    <citation type="submission" date="2023-08" db="EMBL/GenBank/DDBJ databases">
        <title>Pseudoalteromonas haloplanktis LL1 genome.</title>
        <authorList>
            <person name="Wu S."/>
        </authorList>
    </citation>
    <scope>NUCLEOTIDE SEQUENCE [LARGE SCALE GENOMIC DNA]</scope>
    <source>
        <strain evidence="3 4">LL1</strain>
    </source>
</reference>
<dbReference type="RefSeq" id="WP_016706875.1">
    <property type="nucleotide sequence ID" value="NZ_JAVIFY010000005.1"/>
</dbReference>
<feature type="region of interest" description="Disordered" evidence="2">
    <location>
        <begin position="1"/>
        <end position="56"/>
    </location>
</feature>
<feature type="compositionally biased region" description="Polar residues" evidence="2">
    <location>
        <begin position="1"/>
        <end position="22"/>
    </location>
</feature>
<evidence type="ECO:0000313" key="4">
    <source>
        <dbReference type="Proteomes" id="UP001226574"/>
    </source>
</evidence>
<dbReference type="EMBL" id="JAVIFY010000005">
    <property type="protein sequence ID" value="MDQ9091624.1"/>
    <property type="molecule type" value="Genomic_DNA"/>
</dbReference>
<evidence type="ECO:0000256" key="2">
    <source>
        <dbReference type="SAM" id="MobiDB-lite"/>
    </source>
</evidence>
<accession>A0ABU1BAS6</accession>
<evidence type="ECO:0000256" key="1">
    <source>
        <dbReference type="SAM" id="Coils"/>
    </source>
</evidence>
<keyword evidence="4" id="KW-1185">Reference proteome</keyword>
<feature type="compositionally biased region" description="Basic and acidic residues" evidence="2">
    <location>
        <begin position="23"/>
        <end position="39"/>
    </location>
</feature>
<feature type="coiled-coil region" evidence="1">
    <location>
        <begin position="59"/>
        <end position="93"/>
    </location>
</feature>